<protein>
    <submittedName>
        <fullName evidence="2">Uncharacterized protein</fullName>
    </submittedName>
</protein>
<gene>
    <name evidence="2" type="primary">Nfu_g_1_012239</name>
</gene>
<feature type="non-terminal residue" evidence="2">
    <location>
        <position position="89"/>
    </location>
</feature>
<reference evidence="2" key="1">
    <citation type="submission" date="2016-05" db="EMBL/GenBank/DDBJ databases">
        <authorList>
            <person name="Lavstsen T."/>
            <person name="Jespersen J.S."/>
        </authorList>
    </citation>
    <scope>NUCLEOTIDE SEQUENCE</scope>
    <source>
        <tissue evidence="2">Brain</tissue>
    </source>
</reference>
<accession>A0A1A8RRL7</accession>
<feature type="compositionally biased region" description="Basic residues" evidence="1">
    <location>
        <begin position="29"/>
        <end position="38"/>
    </location>
</feature>
<feature type="compositionally biased region" description="Basic residues" evidence="1">
    <location>
        <begin position="1"/>
        <end position="14"/>
    </location>
</feature>
<feature type="region of interest" description="Disordered" evidence="1">
    <location>
        <begin position="1"/>
        <end position="62"/>
    </location>
</feature>
<evidence type="ECO:0000313" key="2">
    <source>
        <dbReference type="EMBL" id="SBS08681.1"/>
    </source>
</evidence>
<feature type="non-terminal residue" evidence="2">
    <location>
        <position position="1"/>
    </location>
</feature>
<dbReference type="EMBL" id="HAEH01019079">
    <property type="protein sequence ID" value="SBS08681.1"/>
    <property type="molecule type" value="Transcribed_RNA"/>
</dbReference>
<feature type="compositionally biased region" description="Basic and acidic residues" evidence="1">
    <location>
        <begin position="16"/>
        <end position="28"/>
    </location>
</feature>
<sequence length="89" mass="10679">KRRTNMIIVRRQKGQKNPEKKIKCERSERGRKRTKTWKRQSGWERPRVAMETRSHQLTRCSPLVPPTRHLPQLSSLQLHLSLHHPPCRD</sequence>
<evidence type="ECO:0000256" key="1">
    <source>
        <dbReference type="SAM" id="MobiDB-lite"/>
    </source>
</evidence>
<reference evidence="2" key="2">
    <citation type="submission" date="2016-06" db="EMBL/GenBank/DDBJ databases">
        <title>The genome of a short-lived fish provides insights into sex chromosome evolution and the genetic control of aging.</title>
        <authorList>
            <person name="Reichwald K."/>
            <person name="Felder M."/>
            <person name="Petzold A."/>
            <person name="Koch P."/>
            <person name="Groth M."/>
            <person name="Platzer M."/>
        </authorList>
    </citation>
    <scope>NUCLEOTIDE SEQUENCE</scope>
    <source>
        <tissue evidence="2">Brain</tissue>
    </source>
</reference>
<proteinExistence type="predicted"/>
<feature type="compositionally biased region" description="Basic and acidic residues" evidence="1">
    <location>
        <begin position="41"/>
        <end position="54"/>
    </location>
</feature>
<dbReference type="AlphaFoldDB" id="A0A1A8RRL7"/>
<name>A0A1A8RRL7_9TELE</name>
<organism evidence="2">
    <name type="scientific">Nothobranchius rachovii</name>
    <name type="common">bluefin notho</name>
    <dbReference type="NCBI Taxonomy" id="451742"/>
    <lineage>
        <taxon>Eukaryota</taxon>
        <taxon>Metazoa</taxon>
        <taxon>Chordata</taxon>
        <taxon>Craniata</taxon>
        <taxon>Vertebrata</taxon>
        <taxon>Euteleostomi</taxon>
        <taxon>Actinopterygii</taxon>
        <taxon>Neopterygii</taxon>
        <taxon>Teleostei</taxon>
        <taxon>Neoteleostei</taxon>
        <taxon>Acanthomorphata</taxon>
        <taxon>Ovalentaria</taxon>
        <taxon>Atherinomorphae</taxon>
        <taxon>Cyprinodontiformes</taxon>
        <taxon>Nothobranchiidae</taxon>
        <taxon>Nothobranchius</taxon>
    </lineage>
</organism>